<dbReference type="PANTHER" id="PTHR24020">
    <property type="entry name" value="COLLAGEN ALPHA"/>
    <property type="match status" value="1"/>
</dbReference>
<organism evidence="10 11">
    <name type="scientific">Paralvinella palmiformis</name>
    <dbReference type="NCBI Taxonomy" id="53620"/>
    <lineage>
        <taxon>Eukaryota</taxon>
        <taxon>Metazoa</taxon>
        <taxon>Spiralia</taxon>
        <taxon>Lophotrochozoa</taxon>
        <taxon>Annelida</taxon>
        <taxon>Polychaeta</taxon>
        <taxon>Sedentaria</taxon>
        <taxon>Canalipalpata</taxon>
        <taxon>Terebellida</taxon>
        <taxon>Terebelliformia</taxon>
        <taxon>Alvinellidae</taxon>
        <taxon>Paralvinella</taxon>
    </lineage>
</organism>
<keyword evidence="6" id="KW-1133">Transmembrane helix</keyword>
<dbReference type="PROSITE" id="PS01187">
    <property type="entry name" value="EGF_CA"/>
    <property type="match status" value="1"/>
</dbReference>
<keyword evidence="11" id="KW-1185">Reference proteome</keyword>
<evidence type="ECO:0000256" key="5">
    <source>
        <dbReference type="SAM" id="MobiDB-lite"/>
    </source>
</evidence>
<dbReference type="PROSITE" id="PS01186">
    <property type="entry name" value="EGF_2"/>
    <property type="match status" value="1"/>
</dbReference>
<feature type="chain" id="PRO_5042169221" evidence="7">
    <location>
        <begin position="27"/>
        <end position="685"/>
    </location>
</feature>
<dbReference type="PANTHER" id="PTHR24020:SF84">
    <property type="entry name" value="VWFA DOMAIN-CONTAINING PROTEIN"/>
    <property type="match status" value="1"/>
</dbReference>
<dbReference type="Pfam" id="PF07645">
    <property type="entry name" value="EGF_CA"/>
    <property type="match status" value="1"/>
</dbReference>
<evidence type="ECO:0000256" key="7">
    <source>
        <dbReference type="SAM" id="SignalP"/>
    </source>
</evidence>
<keyword evidence="1 4" id="KW-0245">EGF-like domain</keyword>
<dbReference type="PROSITE" id="PS00022">
    <property type="entry name" value="EGF_1"/>
    <property type="match status" value="1"/>
</dbReference>
<dbReference type="Pfam" id="PF00092">
    <property type="entry name" value="VWA"/>
    <property type="match status" value="1"/>
</dbReference>
<sequence length="685" mass="72505">MSSAEVFVVILAVIWLNILPYCSNQAHDVPVSTGDTGLFGVDIAKDICSISSPCPPAQSCKVLEQVGYICTCPTGYVGTNCTTECATHAADIVFLLDSSDSISDENWVKMLHFVSSVVGQLQVDEGYHRIAIITFGDQPTLDIKLTDYNTTNDIITRVKELAHKKEKTNLAGSLRLMRTAIFQSGSARNMHIGFLITDGAGNVERDRIFEEARLVKEAGIAMFAIGIGRLIHPIELEAVASRPLSKHLFLEYGFEALKNIINAVLESTCDLMPKYTPGGTGYTGIPGQSGSTGQIGPTGEPGPPGIKGTKGTLGGRGRSGARGKSGSTGERGQSGMTGFVGQRGLSGQRGPQGLPGDQGDPGREGPSIASPRGLTGSSGTSGMVGRTGPTGEVGTGGDAGVTGLTGVTGIHGVVGPLGNQGATGFTGDRGATGVIGPLGPPGEDGPTGFIYEDSDECALNTSRCHHICINERSGYKCKCHSGYKLLNDGFTCAEIDECLIKNGGCEQQCTNTEGSFVCSCLLGYTMSRDSLTCIDVDECCSNQVPINPCPRTHVCINTRGSYTCILKDRIRIPGQKLRIMTTVVVNGTSLMSMFLRRNVVIGVFIWLCALTVLAIICVLLANTTHYVANYSVPAAGRYYYHDRRPRPSGPPQETAGNNRKLLQDPIAAQVEINHRPESVVQNTST</sequence>
<feature type="region of interest" description="Disordered" evidence="5">
    <location>
        <begin position="282"/>
        <end position="400"/>
    </location>
</feature>
<dbReference type="SMART" id="SM00181">
    <property type="entry name" value="EGF"/>
    <property type="match status" value="3"/>
</dbReference>
<dbReference type="SUPFAM" id="SSF53300">
    <property type="entry name" value="vWA-like"/>
    <property type="match status" value="1"/>
</dbReference>
<feature type="disulfide bond" evidence="4">
    <location>
        <begin position="72"/>
        <end position="81"/>
    </location>
</feature>
<evidence type="ECO:0000259" key="8">
    <source>
        <dbReference type="PROSITE" id="PS50026"/>
    </source>
</evidence>
<comment type="caution">
    <text evidence="4">Lacks conserved residue(s) required for the propagation of feature annotation.</text>
</comment>
<protein>
    <submittedName>
        <fullName evidence="10">Uncharacterized protein</fullName>
    </submittedName>
</protein>
<keyword evidence="7" id="KW-0732">Signal</keyword>
<dbReference type="SMART" id="SM00179">
    <property type="entry name" value="EGF_CA"/>
    <property type="match status" value="4"/>
</dbReference>
<dbReference type="InterPro" id="IPR001881">
    <property type="entry name" value="EGF-like_Ca-bd_dom"/>
</dbReference>
<evidence type="ECO:0000256" key="1">
    <source>
        <dbReference type="ARBA" id="ARBA00022536"/>
    </source>
</evidence>
<feature type="signal peptide" evidence="7">
    <location>
        <begin position="1"/>
        <end position="26"/>
    </location>
</feature>
<reference evidence="10" key="1">
    <citation type="journal article" date="2023" name="Mol. Biol. Evol.">
        <title>Third-Generation Sequencing Reveals the Adaptive Role of the Epigenome in Three Deep-Sea Polychaetes.</title>
        <authorList>
            <person name="Perez M."/>
            <person name="Aroh O."/>
            <person name="Sun Y."/>
            <person name="Lan Y."/>
            <person name="Juniper S.K."/>
            <person name="Young C.R."/>
            <person name="Angers B."/>
            <person name="Qian P.Y."/>
        </authorList>
    </citation>
    <scope>NUCLEOTIDE SEQUENCE</scope>
    <source>
        <strain evidence="10">P08H-3</strain>
    </source>
</reference>
<dbReference type="PRINTS" id="PR00453">
    <property type="entry name" value="VWFADOMAIN"/>
</dbReference>
<dbReference type="EMBL" id="JAODUP010001087">
    <property type="protein sequence ID" value="KAK2141526.1"/>
    <property type="molecule type" value="Genomic_DNA"/>
</dbReference>
<dbReference type="Pfam" id="PF14670">
    <property type="entry name" value="FXa_inhibition"/>
    <property type="match status" value="1"/>
</dbReference>
<comment type="caution">
    <text evidence="10">The sequence shown here is derived from an EMBL/GenBank/DDBJ whole genome shotgun (WGS) entry which is preliminary data.</text>
</comment>
<dbReference type="FunFam" id="2.10.25.10:FF:000240">
    <property type="entry name" value="Vitamin K-dependent protein S"/>
    <property type="match status" value="1"/>
</dbReference>
<dbReference type="SUPFAM" id="SSF57184">
    <property type="entry name" value="Growth factor receptor domain"/>
    <property type="match status" value="1"/>
</dbReference>
<dbReference type="InterPro" id="IPR049883">
    <property type="entry name" value="NOTCH1_EGF-like"/>
</dbReference>
<dbReference type="InterPro" id="IPR026823">
    <property type="entry name" value="cEGF"/>
</dbReference>
<dbReference type="Gene3D" id="2.10.25.10">
    <property type="entry name" value="Laminin"/>
    <property type="match status" value="4"/>
</dbReference>
<dbReference type="InterPro" id="IPR000152">
    <property type="entry name" value="EGF-type_Asp/Asn_hydroxyl_site"/>
</dbReference>
<dbReference type="PROSITE" id="PS00010">
    <property type="entry name" value="ASX_HYDROXYL"/>
    <property type="match status" value="2"/>
</dbReference>
<dbReference type="InterPro" id="IPR036465">
    <property type="entry name" value="vWFA_dom_sf"/>
</dbReference>
<dbReference type="SMART" id="SM00327">
    <property type="entry name" value="VWA"/>
    <property type="match status" value="1"/>
</dbReference>
<dbReference type="InterPro" id="IPR018097">
    <property type="entry name" value="EGF_Ca-bd_CS"/>
</dbReference>
<evidence type="ECO:0000256" key="2">
    <source>
        <dbReference type="ARBA" id="ARBA00022737"/>
    </source>
</evidence>
<feature type="compositionally biased region" description="Gly residues" evidence="5">
    <location>
        <begin position="311"/>
        <end position="320"/>
    </location>
</feature>
<keyword evidence="3 4" id="KW-1015">Disulfide bond</keyword>
<keyword evidence="6" id="KW-0812">Transmembrane</keyword>
<dbReference type="InterPro" id="IPR002035">
    <property type="entry name" value="VWF_A"/>
</dbReference>
<accession>A0AAD9IV62</accession>
<dbReference type="PROSITE" id="PS50026">
    <property type="entry name" value="EGF_3"/>
    <property type="match status" value="2"/>
</dbReference>
<dbReference type="InterPro" id="IPR050525">
    <property type="entry name" value="ECM_Assembly_Org"/>
</dbReference>
<feature type="compositionally biased region" description="Low complexity" evidence="5">
    <location>
        <begin position="348"/>
        <end position="358"/>
    </location>
</feature>
<dbReference type="Gene3D" id="3.40.50.410">
    <property type="entry name" value="von Willebrand factor, type A domain"/>
    <property type="match status" value="1"/>
</dbReference>
<keyword evidence="2" id="KW-0677">Repeat</keyword>
<evidence type="ECO:0000256" key="3">
    <source>
        <dbReference type="ARBA" id="ARBA00023157"/>
    </source>
</evidence>
<proteinExistence type="predicted"/>
<dbReference type="Pfam" id="PF12662">
    <property type="entry name" value="cEGF"/>
    <property type="match status" value="1"/>
</dbReference>
<dbReference type="CDD" id="cd00054">
    <property type="entry name" value="EGF_CA"/>
    <property type="match status" value="4"/>
</dbReference>
<dbReference type="GO" id="GO:0005509">
    <property type="term" value="F:calcium ion binding"/>
    <property type="evidence" value="ECO:0007669"/>
    <property type="project" value="InterPro"/>
</dbReference>
<feature type="compositionally biased region" description="Gly residues" evidence="5">
    <location>
        <begin position="391"/>
        <end position="400"/>
    </location>
</feature>
<evidence type="ECO:0000256" key="4">
    <source>
        <dbReference type="PROSITE-ProRule" id="PRU00076"/>
    </source>
</evidence>
<name>A0AAD9IV62_9ANNE</name>
<evidence type="ECO:0000313" key="10">
    <source>
        <dbReference type="EMBL" id="KAK2141526.1"/>
    </source>
</evidence>
<keyword evidence="6" id="KW-0472">Membrane</keyword>
<evidence type="ECO:0000259" key="9">
    <source>
        <dbReference type="PROSITE" id="PS50234"/>
    </source>
</evidence>
<dbReference type="PROSITE" id="PS50234">
    <property type="entry name" value="VWFA"/>
    <property type="match status" value="1"/>
</dbReference>
<feature type="domain" description="VWFA" evidence="9">
    <location>
        <begin position="91"/>
        <end position="264"/>
    </location>
</feature>
<evidence type="ECO:0000313" key="11">
    <source>
        <dbReference type="Proteomes" id="UP001208570"/>
    </source>
</evidence>
<gene>
    <name evidence="10" type="ORF">LSH36_1087g00007</name>
</gene>
<dbReference type="Proteomes" id="UP001208570">
    <property type="component" value="Unassembled WGS sequence"/>
</dbReference>
<feature type="domain" description="EGF-like" evidence="8">
    <location>
        <begin position="453"/>
        <end position="493"/>
    </location>
</feature>
<dbReference type="AlphaFoldDB" id="A0AAD9IV62"/>
<dbReference type="InterPro" id="IPR009030">
    <property type="entry name" value="Growth_fac_rcpt_cys_sf"/>
</dbReference>
<evidence type="ECO:0000256" key="6">
    <source>
        <dbReference type="SAM" id="Phobius"/>
    </source>
</evidence>
<dbReference type="CDD" id="cd01450">
    <property type="entry name" value="vWFA_subfamily_ECM"/>
    <property type="match status" value="1"/>
</dbReference>
<feature type="transmembrane region" description="Helical" evidence="6">
    <location>
        <begin position="601"/>
        <end position="621"/>
    </location>
</feature>
<feature type="domain" description="EGF-like" evidence="8">
    <location>
        <begin position="44"/>
        <end position="82"/>
    </location>
</feature>
<dbReference type="InterPro" id="IPR000742">
    <property type="entry name" value="EGF"/>
</dbReference>